<name>A0A511NAU0_DEIC1</name>
<dbReference type="Proteomes" id="UP000321306">
    <property type="component" value="Unassembled WGS sequence"/>
</dbReference>
<reference evidence="1 2" key="1">
    <citation type="submission" date="2019-07" db="EMBL/GenBank/DDBJ databases">
        <title>Whole genome shotgun sequence of Deinococcus cellulosilyticus NBRC 106333.</title>
        <authorList>
            <person name="Hosoyama A."/>
            <person name="Uohara A."/>
            <person name="Ohji S."/>
            <person name="Ichikawa N."/>
        </authorList>
    </citation>
    <scope>NUCLEOTIDE SEQUENCE [LARGE SCALE GENOMIC DNA]</scope>
    <source>
        <strain evidence="1 2">NBRC 106333</strain>
    </source>
</reference>
<proteinExistence type="predicted"/>
<dbReference type="AlphaFoldDB" id="A0A511NAU0"/>
<accession>A0A511NAU0</accession>
<protein>
    <submittedName>
        <fullName evidence="1">Uncharacterized protein</fullName>
    </submittedName>
</protein>
<keyword evidence="2" id="KW-1185">Reference proteome</keyword>
<organism evidence="1 2">
    <name type="scientific">Deinococcus cellulosilyticus (strain DSM 18568 / NBRC 106333 / KACC 11606 / 5516J-15)</name>
    <dbReference type="NCBI Taxonomy" id="1223518"/>
    <lineage>
        <taxon>Bacteria</taxon>
        <taxon>Thermotogati</taxon>
        <taxon>Deinococcota</taxon>
        <taxon>Deinococci</taxon>
        <taxon>Deinococcales</taxon>
        <taxon>Deinococcaceae</taxon>
        <taxon>Deinococcus</taxon>
    </lineage>
</organism>
<evidence type="ECO:0000313" key="1">
    <source>
        <dbReference type="EMBL" id="GEM49902.1"/>
    </source>
</evidence>
<dbReference type="OrthoDB" id="9932509at2"/>
<comment type="caution">
    <text evidence="1">The sequence shown here is derived from an EMBL/GenBank/DDBJ whole genome shotgun (WGS) entry which is preliminary data.</text>
</comment>
<dbReference type="RefSeq" id="WP_146891378.1">
    <property type="nucleotide sequence ID" value="NZ_BJXB01000047.1"/>
</dbReference>
<gene>
    <name evidence="1" type="ORF">DC3_55370</name>
</gene>
<evidence type="ECO:0000313" key="2">
    <source>
        <dbReference type="Proteomes" id="UP000321306"/>
    </source>
</evidence>
<dbReference type="EMBL" id="BJXB01000047">
    <property type="protein sequence ID" value="GEM49902.1"/>
    <property type="molecule type" value="Genomic_DNA"/>
</dbReference>
<sequence length="79" mass="9242">MNNDLLLSTLRRLLTEIVRLRFKDQYARHRQMQVGLADHDIRTKLTDIEALAVPLLGPQDTEQVILEALREAREHRTQP</sequence>